<keyword evidence="5" id="KW-0560">Oxidoreductase</keyword>
<comment type="caution">
    <text evidence="8">The sequence shown here is derived from an EMBL/GenBank/DDBJ whole genome shotgun (WGS) entry which is preliminary data.</text>
</comment>
<dbReference type="InterPro" id="IPR012951">
    <property type="entry name" value="BBE"/>
</dbReference>
<evidence type="ECO:0000256" key="3">
    <source>
        <dbReference type="ARBA" id="ARBA00022630"/>
    </source>
</evidence>
<evidence type="ECO:0000256" key="6">
    <source>
        <dbReference type="SAM" id="SignalP"/>
    </source>
</evidence>
<keyword evidence="4" id="KW-0274">FAD</keyword>
<proteinExistence type="inferred from homology"/>
<evidence type="ECO:0000256" key="4">
    <source>
        <dbReference type="ARBA" id="ARBA00022827"/>
    </source>
</evidence>
<dbReference type="GeneID" id="38118954"/>
<comment type="similarity">
    <text evidence="2">Belongs to the oxygen-dependent FAD-linked oxidoreductase family.</text>
</comment>
<evidence type="ECO:0000313" key="9">
    <source>
        <dbReference type="Proteomes" id="UP000256690"/>
    </source>
</evidence>
<evidence type="ECO:0000256" key="1">
    <source>
        <dbReference type="ARBA" id="ARBA00001974"/>
    </source>
</evidence>
<feature type="signal peptide" evidence="6">
    <location>
        <begin position="1"/>
        <end position="19"/>
    </location>
</feature>
<dbReference type="PANTHER" id="PTHR42973:SF39">
    <property type="entry name" value="FAD-BINDING PCMH-TYPE DOMAIN-CONTAINING PROTEIN"/>
    <property type="match status" value="1"/>
</dbReference>
<dbReference type="Proteomes" id="UP000256690">
    <property type="component" value="Unassembled WGS sequence"/>
</dbReference>
<evidence type="ECO:0000256" key="2">
    <source>
        <dbReference type="ARBA" id="ARBA00005466"/>
    </source>
</evidence>
<dbReference type="InterPro" id="IPR016169">
    <property type="entry name" value="FAD-bd_PCMH_sub2"/>
</dbReference>
<dbReference type="PROSITE" id="PS51387">
    <property type="entry name" value="FAD_PCMH"/>
    <property type="match status" value="1"/>
</dbReference>
<dbReference type="Gene3D" id="3.40.462.20">
    <property type="match status" value="1"/>
</dbReference>
<accession>A0A3D8R4T5</accession>
<dbReference type="InterPro" id="IPR016166">
    <property type="entry name" value="FAD-bd_PCMH"/>
</dbReference>
<dbReference type="OrthoDB" id="9983560at2759"/>
<comment type="cofactor">
    <cofactor evidence="1">
        <name>FAD</name>
        <dbReference type="ChEBI" id="CHEBI:57692"/>
    </cofactor>
</comment>
<dbReference type="InterPro" id="IPR050416">
    <property type="entry name" value="FAD-linked_Oxidoreductase"/>
</dbReference>
<evidence type="ECO:0000313" key="8">
    <source>
        <dbReference type="EMBL" id="RDW68824.1"/>
    </source>
</evidence>
<keyword evidence="6" id="KW-0732">Signal</keyword>
<dbReference type="InterPro" id="IPR006094">
    <property type="entry name" value="Oxid_FAD_bind_N"/>
</dbReference>
<dbReference type="GO" id="GO:0071949">
    <property type="term" value="F:FAD binding"/>
    <property type="evidence" value="ECO:0007669"/>
    <property type="project" value="InterPro"/>
</dbReference>
<dbReference type="Pfam" id="PF01565">
    <property type="entry name" value="FAD_binding_4"/>
    <property type="match status" value="1"/>
</dbReference>
<keyword evidence="3" id="KW-0285">Flavoprotein</keyword>
<dbReference type="GO" id="GO:0004497">
    <property type="term" value="F:monooxygenase activity"/>
    <property type="evidence" value="ECO:0007669"/>
    <property type="project" value="UniProtKB-KW"/>
</dbReference>
<evidence type="ECO:0000259" key="7">
    <source>
        <dbReference type="PROSITE" id="PS51387"/>
    </source>
</evidence>
<dbReference type="RefSeq" id="XP_026600613.1">
    <property type="nucleotide sequence ID" value="XM_026750600.1"/>
</dbReference>
<dbReference type="AlphaFoldDB" id="A0A3D8R4T5"/>
<keyword evidence="8" id="KW-0503">Monooxygenase</keyword>
<dbReference type="EMBL" id="PVWQ01000011">
    <property type="protein sequence ID" value="RDW68824.1"/>
    <property type="molecule type" value="Genomic_DNA"/>
</dbReference>
<organism evidence="8 9">
    <name type="scientific">Aspergillus mulundensis</name>
    <dbReference type="NCBI Taxonomy" id="1810919"/>
    <lineage>
        <taxon>Eukaryota</taxon>
        <taxon>Fungi</taxon>
        <taxon>Dikarya</taxon>
        <taxon>Ascomycota</taxon>
        <taxon>Pezizomycotina</taxon>
        <taxon>Eurotiomycetes</taxon>
        <taxon>Eurotiomycetidae</taxon>
        <taxon>Eurotiales</taxon>
        <taxon>Aspergillaceae</taxon>
        <taxon>Aspergillus</taxon>
        <taxon>Aspergillus subgen. Nidulantes</taxon>
    </lineage>
</organism>
<sequence length="604" mass="63794">MRLQLYPAALLATATTVLAAPSNRTCKLTPHDASWPSVSEWNGLNATIGGTLLQTTPAASSCYTGNPFGASTNCTDVTDHWSYAAYHASWPESIDYSIFTNHSCLPPGVDGYTKERGCSIGAHPVYIVNATSEKQISTAMHWANERDVRIVIKGTGHDMSGRSTGAYALSIWTHNLNHFAHDARWPVPGTNKTIDVAILGAGNTWGSAYTAVHAINRTLVGGEDATVGLGGLIQNGGHGLLSSTHGLASDSLYQVTIITPDGRRLVANDVQNTDLFWAVRGAGGGQFGVVTEFVIATHPVPESVVTGGLTFSAAAAGTSSNANVNASWAALVETARLIPDIMDAGLTGTIMATTESGPSDGVSGIINLTGFNMTIASMNATVAELSTRLRTASGAHGDLTIALQSPSSKPYWASTKPAPLASRSCGAGSMISSRLLGRRELLDIPPPKLTSYLERILTPATQGSSSMALFGLQGGRGTASTPEERRGSTHPAWRRAYAHLMTYGAPVNATADAESALRTGADWYEEHIESVWREWTGADGGSYANEGNVFSGTWKRDFYGPAQNYERLLGVKGEVDPLGSLFVWGGVGSDSWEYGLRDGLLCRV</sequence>
<evidence type="ECO:0000256" key="5">
    <source>
        <dbReference type="ARBA" id="ARBA00023002"/>
    </source>
</evidence>
<dbReference type="STRING" id="1810919.A0A3D8R4T5"/>
<feature type="chain" id="PRO_5017831959" evidence="6">
    <location>
        <begin position="20"/>
        <end position="604"/>
    </location>
</feature>
<reference evidence="8 9" key="1">
    <citation type="journal article" date="2018" name="IMA Fungus">
        <title>IMA Genome-F 9: Draft genome sequence of Annulohypoxylon stygium, Aspergillus mulundensis, Berkeleyomyces basicola (syn. Thielaviopsis basicola), Ceratocystis smalleyi, two Cercospora beticola strains, Coleophoma cylindrospora, Fusarium fracticaudum, Phialophora cf. hyalina, and Morchella septimelata.</title>
        <authorList>
            <person name="Wingfield B.D."/>
            <person name="Bills G.F."/>
            <person name="Dong Y."/>
            <person name="Huang W."/>
            <person name="Nel W.J."/>
            <person name="Swalarsk-Parry B.S."/>
            <person name="Vaghefi N."/>
            <person name="Wilken P.M."/>
            <person name="An Z."/>
            <person name="de Beer Z.W."/>
            <person name="De Vos L."/>
            <person name="Chen L."/>
            <person name="Duong T.A."/>
            <person name="Gao Y."/>
            <person name="Hammerbacher A."/>
            <person name="Kikkert J.R."/>
            <person name="Li Y."/>
            <person name="Li H."/>
            <person name="Li K."/>
            <person name="Li Q."/>
            <person name="Liu X."/>
            <person name="Ma X."/>
            <person name="Naidoo K."/>
            <person name="Pethybridge S.J."/>
            <person name="Sun J."/>
            <person name="Steenkamp E.T."/>
            <person name="van der Nest M.A."/>
            <person name="van Wyk S."/>
            <person name="Wingfield M.J."/>
            <person name="Xiong C."/>
            <person name="Yue Q."/>
            <person name="Zhang X."/>
        </authorList>
    </citation>
    <scope>NUCLEOTIDE SEQUENCE [LARGE SCALE GENOMIC DNA]</scope>
    <source>
        <strain evidence="8 9">DSM 5745</strain>
    </source>
</reference>
<keyword evidence="9" id="KW-1185">Reference proteome</keyword>
<dbReference type="Pfam" id="PF08031">
    <property type="entry name" value="BBE"/>
    <property type="match status" value="1"/>
</dbReference>
<dbReference type="SUPFAM" id="SSF56176">
    <property type="entry name" value="FAD-binding/transporter-associated domain-like"/>
    <property type="match status" value="1"/>
</dbReference>
<dbReference type="PANTHER" id="PTHR42973">
    <property type="entry name" value="BINDING OXIDOREDUCTASE, PUTATIVE (AFU_ORTHOLOGUE AFUA_1G17690)-RELATED"/>
    <property type="match status" value="1"/>
</dbReference>
<protein>
    <submittedName>
        <fullName evidence="8">FAD-dependent monooxygenase</fullName>
    </submittedName>
</protein>
<dbReference type="InterPro" id="IPR036318">
    <property type="entry name" value="FAD-bd_PCMH-like_sf"/>
</dbReference>
<dbReference type="Gene3D" id="3.30.465.10">
    <property type="match status" value="1"/>
</dbReference>
<feature type="domain" description="FAD-binding PCMH-type" evidence="7">
    <location>
        <begin position="120"/>
        <end position="300"/>
    </location>
</feature>
<name>A0A3D8R4T5_9EURO</name>
<gene>
    <name evidence="8" type="ORF">DSM5745_08584</name>
</gene>